<name>A0A382WJE5_9ZZZZ</name>
<evidence type="ECO:0000313" key="2">
    <source>
        <dbReference type="EMBL" id="SVD58734.1"/>
    </source>
</evidence>
<accession>A0A382WJE5</accession>
<feature type="non-terminal residue" evidence="2">
    <location>
        <position position="51"/>
    </location>
</feature>
<keyword evidence="1" id="KW-1133">Transmembrane helix</keyword>
<dbReference type="EMBL" id="UINC01160214">
    <property type="protein sequence ID" value="SVD58734.1"/>
    <property type="molecule type" value="Genomic_DNA"/>
</dbReference>
<proteinExistence type="predicted"/>
<organism evidence="2">
    <name type="scientific">marine metagenome</name>
    <dbReference type="NCBI Taxonomy" id="408172"/>
    <lineage>
        <taxon>unclassified sequences</taxon>
        <taxon>metagenomes</taxon>
        <taxon>ecological metagenomes</taxon>
    </lineage>
</organism>
<keyword evidence="1" id="KW-0812">Transmembrane</keyword>
<reference evidence="2" key="1">
    <citation type="submission" date="2018-05" db="EMBL/GenBank/DDBJ databases">
        <authorList>
            <person name="Lanie J.A."/>
            <person name="Ng W.-L."/>
            <person name="Kazmierczak K.M."/>
            <person name="Andrzejewski T.M."/>
            <person name="Davidsen T.M."/>
            <person name="Wayne K.J."/>
            <person name="Tettelin H."/>
            <person name="Glass J.I."/>
            <person name="Rusch D."/>
            <person name="Podicherti R."/>
            <person name="Tsui H.-C.T."/>
            <person name="Winkler M.E."/>
        </authorList>
    </citation>
    <scope>NUCLEOTIDE SEQUENCE</scope>
</reference>
<sequence length="51" mass="5657">MLTDILTNNTSFDWIVAALLFLLTVVAFKLFIGISASWIGLIAEKTENILD</sequence>
<protein>
    <submittedName>
        <fullName evidence="2">Uncharacterized protein</fullName>
    </submittedName>
</protein>
<dbReference type="AlphaFoldDB" id="A0A382WJE5"/>
<gene>
    <name evidence="2" type="ORF">METZ01_LOCUS411588</name>
</gene>
<keyword evidence="1" id="KW-0472">Membrane</keyword>
<feature type="transmembrane region" description="Helical" evidence="1">
    <location>
        <begin position="12"/>
        <end position="32"/>
    </location>
</feature>
<evidence type="ECO:0000256" key="1">
    <source>
        <dbReference type="SAM" id="Phobius"/>
    </source>
</evidence>